<keyword evidence="1" id="KW-0813">Transport</keyword>
<dbReference type="Pfam" id="PF01062">
    <property type="entry name" value="Bestrophin"/>
    <property type="match status" value="1"/>
</dbReference>
<dbReference type="Proteomes" id="UP000230423">
    <property type="component" value="Unassembled WGS sequence"/>
</dbReference>
<evidence type="ECO:0000313" key="2">
    <source>
        <dbReference type="EMBL" id="PIO57962.1"/>
    </source>
</evidence>
<dbReference type="AlphaFoldDB" id="A0A2G9TKC7"/>
<dbReference type="EMBL" id="KZ362950">
    <property type="protein sequence ID" value="PIO57962.1"/>
    <property type="molecule type" value="Genomic_DNA"/>
</dbReference>
<dbReference type="OrthoDB" id="201595at2759"/>
<dbReference type="GO" id="GO:0034707">
    <property type="term" value="C:chloride channel complex"/>
    <property type="evidence" value="ECO:0007669"/>
    <property type="project" value="UniProtKB-KW"/>
</dbReference>
<evidence type="ECO:0000256" key="1">
    <source>
        <dbReference type="RuleBase" id="RU363126"/>
    </source>
</evidence>
<proteinExistence type="inferred from homology"/>
<sequence>SLCSLRNLSKETTIAAKIYGGTSCARCDTDIDFRYCVASQCLVFRDIHLGVRKRFPTLDTMVAAVPDNPGLKIGKLKMLSVAERQREVNAD</sequence>
<organism evidence="2 3">
    <name type="scientific">Teladorsagia circumcincta</name>
    <name type="common">Brown stomach worm</name>
    <name type="synonym">Ostertagia circumcincta</name>
    <dbReference type="NCBI Taxonomy" id="45464"/>
    <lineage>
        <taxon>Eukaryota</taxon>
        <taxon>Metazoa</taxon>
        <taxon>Ecdysozoa</taxon>
        <taxon>Nematoda</taxon>
        <taxon>Chromadorea</taxon>
        <taxon>Rhabditida</taxon>
        <taxon>Rhabditina</taxon>
        <taxon>Rhabditomorpha</taxon>
        <taxon>Strongyloidea</taxon>
        <taxon>Trichostrongylidae</taxon>
        <taxon>Teladorsagia</taxon>
    </lineage>
</organism>
<evidence type="ECO:0000313" key="3">
    <source>
        <dbReference type="Proteomes" id="UP000230423"/>
    </source>
</evidence>
<keyword evidence="1" id="KW-0407">Ion channel</keyword>
<keyword evidence="1" id="KW-1003">Cell membrane</keyword>
<accession>A0A2G9TKC7</accession>
<keyword evidence="3" id="KW-1185">Reference proteome</keyword>
<comment type="function">
    <text evidence="1">Forms chloride channels.</text>
</comment>
<dbReference type="GO" id="GO:0005886">
    <property type="term" value="C:plasma membrane"/>
    <property type="evidence" value="ECO:0007669"/>
    <property type="project" value="UniProtKB-SubCell"/>
</dbReference>
<name>A0A2G9TKC7_TELCI</name>
<keyword evidence="1" id="KW-0869">Chloride channel</keyword>
<dbReference type="InterPro" id="IPR021134">
    <property type="entry name" value="Bestrophin-like"/>
</dbReference>
<feature type="non-terminal residue" evidence="2">
    <location>
        <position position="91"/>
    </location>
</feature>
<comment type="subcellular location">
    <subcellularLocation>
        <location evidence="1">Cell membrane</location>
        <topology evidence="1">Multi-pass membrane protein</topology>
    </subcellularLocation>
</comment>
<keyword evidence="1" id="KW-0868">Chloride</keyword>
<feature type="non-terminal residue" evidence="2">
    <location>
        <position position="1"/>
    </location>
</feature>
<gene>
    <name evidence="2" type="ORF">TELCIR_20615</name>
</gene>
<keyword evidence="1" id="KW-0406">Ion transport</keyword>
<dbReference type="GO" id="GO:0005254">
    <property type="term" value="F:chloride channel activity"/>
    <property type="evidence" value="ECO:0007669"/>
    <property type="project" value="UniProtKB-KW"/>
</dbReference>
<keyword evidence="1" id="KW-0472">Membrane</keyword>
<protein>
    <recommendedName>
        <fullName evidence="1">Bestrophin homolog</fullName>
    </recommendedName>
</protein>
<reference evidence="2 3" key="1">
    <citation type="submission" date="2015-09" db="EMBL/GenBank/DDBJ databases">
        <title>Draft genome of the parasitic nematode Teladorsagia circumcincta isolate WARC Sus (inbred).</title>
        <authorList>
            <person name="Mitreva M."/>
        </authorList>
    </citation>
    <scope>NUCLEOTIDE SEQUENCE [LARGE SCALE GENOMIC DNA]</scope>
    <source>
        <strain evidence="2 3">S</strain>
    </source>
</reference>
<comment type="similarity">
    <text evidence="1">Belongs to the anion channel-forming bestrophin (TC 1.A.46) family. Calcium-sensitive chloride channel subfamily.</text>
</comment>